<reference evidence="1 2" key="1">
    <citation type="journal article" date="2018" name="Front. Plant Sci.">
        <title>Red Clover (Trifolium pratense) and Zigzag Clover (T. medium) - A Picture of Genomic Similarities and Differences.</title>
        <authorList>
            <person name="Dluhosova J."/>
            <person name="Istvanek J."/>
            <person name="Nedelnik J."/>
            <person name="Repkova J."/>
        </authorList>
    </citation>
    <scope>NUCLEOTIDE SEQUENCE [LARGE SCALE GENOMIC DNA]</scope>
    <source>
        <strain evidence="2">cv. 10/8</strain>
        <tissue evidence="1">Leaf</tissue>
    </source>
</reference>
<keyword evidence="2" id="KW-1185">Reference proteome</keyword>
<dbReference type="AlphaFoldDB" id="A0A392PPB5"/>
<name>A0A392PPB5_9FABA</name>
<proteinExistence type="predicted"/>
<evidence type="ECO:0000313" key="1">
    <source>
        <dbReference type="EMBL" id="MCI13664.1"/>
    </source>
</evidence>
<organism evidence="1 2">
    <name type="scientific">Trifolium medium</name>
    <dbReference type="NCBI Taxonomy" id="97028"/>
    <lineage>
        <taxon>Eukaryota</taxon>
        <taxon>Viridiplantae</taxon>
        <taxon>Streptophyta</taxon>
        <taxon>Embryophyta</taxon>
        <taxon>Tracheophyta</taxon>
        <taxon>Spermatophyta</taxon>
        <taxon>Magnoliopsida</taxon>
        <taxon>eudicotyledons</taxon>
        <taxon>Gunneridae</taxon>
        <taxon>Pentapetalae</taxon>
        <taxon>rosids</taxon>
        <taxon>fabids</taxon>
        <taxon>Fabales</taxon>
        <taxon>Fabaceae</taxon>
        <taxon>Papilionoideae</taxon>
        <taxon>50 kb inversion clade</taxon>
        <taxon>NPAAA clade</taxon>
        <taxon>Hologalegina</taxon>
        <taxon>IRL clade</taxon>
        <taxon>Trifolieae</taxon>
        <taxon>Trifolium</taxon>
    </lineage>
</organism>
<evidence type="ECO:0000313" key="2">
    <source>
        <dbReference type="Proteomes" id="UP000265520"/>
    </source>
</evidence>
<dbReference type="EMBL" id="LXQA010089131">
    <property type="protein sequence ID" value="MCI13664.1"/>
    <property type="molecule type" value="Genomic_DNA"/>
</dbReference>
<dbReference type="Proteomes" id="UP000265520">
    <property type="component" value="Unassembled WGS sequence"/>
</dbReference>
<protein>
    <submittedName>
        <fullName evidence="1">Uncharacterized protein</fullName>
    </submittedName>
</protein>
<sequence length="87" mass="10075">MSKGEHSAIKTNITRGYRKLQGNYSSSFFLGDHTERELGVFDLHQNTHTFRLQLHVRIQAFDLSHIIVEVVLSRTEHINLELIDLSD</sequence>
<comment type="caution">
    <text evidence="1">The sequence shown here is derived from an EMBL/GenBank/DDBJ whole genome shotgun (WGS) entry which is preliminary data.</text>
</comment>
<accession>A0A392PPB5</accession>